<dbReference type="EMBL" id="JBIVGG010000001">
    <property type="protein sequence ID" value="MFJ4077562.1"/>
    <property type="molecule type" value="Genomic_DNA"/>
</dbReference>
<accession>A0ABW8F6D2</accession>
<name>A0ABW8F6D2_9ACTN</name>
<keyword evidence="2" id="KW-0812">Transmembrane</keyword>
<keyword evidence="3" id="KW-0732">Signal</keyword>
<proteinExistence type="predicted"/>
<reference evidence="4 5" key="1">
    <citation type="submission" date="2024-10" db="EMBL/GenBank/DDBJ databases">
        <title>The Natural Products Discovery Center: Release of the First 8490 Sequenced Strains for Exploring Actinobacteria Biosynthetic Diversity.</title>
        <authorList>
            <person name="Kalkreuter E."/>
            <person name="Kautsar S.A."/>
            <person name="Yang D."/>
            <person name="Bader C.D."/>
            <person name="Teijaro C.N."/>
            <person name="Fluegel L."/>
            <person name="Davis C.M."/>
            <person name="Simpson J.R."/>
            <person name="Lauterbach L."/>
            <person name="Steele A.D."/>
            <person name="Gui C."/>
            <person name="Meng S."/>
            <person name="Li G."/>
            <person name="Viehrig K."/>
            <person name="Ye F."/>
            <person name="Su P."/>
            <person name="Kiefer A.F."/>
            <person name="Nichols A."/>
            <person name="Cepeda A.J."/>
            <person name="Yan W."/>
            <person name="Fan B."/>
            <person name="Jiang Y."/>
            <person name="Adhikari A."/>
            <person name="Zheng C.-J."/>
            <person name="Schuster L."/>
            <person name="Cowan T.M."/>
            <person name="Smanski M.J."/>
            <person name="Chevrette M.G."/>
            <person name="De Carvalho L.P.S."/>
            <person name="Shen B."/>
        </authorList>
    </citation>
    <scope>NUCLEOTIDE SEQUENCE [LARGE SCALE GENOMIC DNA]</scope>
    <source>
        <strain evidence="4 5">NPDC089932</strain>
    </source>
</reference>
<feature type="signal peptide" evidence="3">
    <location>
        <begin position="1"/>
        <end position="26"/>
    </location>
</feature>
<gene>
    <name evidence="4" type="ORF">ACIP2Z_01220</name>
</gene>
<evidence type="ECO:0008006" key="6">
    <source>
        <dbReference type="Google" id="ProtNLM"/>
    </source>
</evidence>
<feature type="compositionally biased region" description="Polar residues" evidence="1">
    <location>
        <begin position="58"/>
        <end position="68"/>
    </location>
</feature>
<organism evidence="4 5">
    <name type="scientific">Streptomyces iakyrus</name>
    <dbReference type="NCBI Taxonomy" id="68219"/>
    <lineage>
        <taxon>Bacteria</taxon>
        <taxon>Bacillati</taxon>
        <taxon>Actinomycetota</taxon>
        <taxon>Actinomycetes</taxon>
        <taxon>Kitasatosporales</taxon>
        <taxon>Streptomycetaceae</taxon>
        <taxon>Streptomyces</taxon>
    </lineage>
</organism>
<protein>
    <recommendedName>
        <fullName evidence="6">Integral membrane protein</fullName>
    </recommendedName>
</protein>
<keyword evidence="5" id="KW-1185">Reference proteome</keyword>
<keyword evidence="2" id="KW-0472">Membrane</keyword>
<feature type="region of interest" description="Disordered" evidence="1">
    <location>
        <begin position="58"/>
        <end position="96"/>
    </location>
</feature>
<feature type="transmembrane region" description="Helical" evidence="2">
    <location>
        <begin position="187"/>
        <end position="206"/>
    </location>
</feature>
<evidence type="ECO:0000313" key="4">
    <source>
        <dbReference type="EMBL" id="MFJ4077562.1"/>
    </source>
</evidence>
<keyword evidence="2" id="KW-1133">Transmembrane helix</keyword>
<feature type="compositionally biased region" description="Gly residues" evidence="1">
    <location>
        <begin position="84"/>
        <end position="96"/>
    </location>
</feature>
<sequence length="214" mass="19793">MRNTRALAVAGAAVAALGLSAPAAVAWDTPSNITALPSVIARGGQLTITVDGCRHGGTATSNAFSPTRLSPVGGDGGRGHEGNRGGGNGGGDGGGNGGGNGGGGGGGNGGGGGGGGNGGGGGGGNGGGSGTARGTAIINSNARPGSYDITVECNGRRMTKPQAFTVIGGVRGGIGGSSTTGATPTDVAIGGGLVAAAVVGGGVFWMRRRAERNI</sequence>
<feature type="chain" id="PRO_5047543061" description="Integral membrane protein" evidence="3">
    <location>
        <begin position="27"/>
        <end position="214"/>
    </location>
</feature>
<dbReference type="RefSeq" id="WP_402069212.1">
    <property type="nucleotide sequence ID" value="NZ_JBIVGG010000001.1"/>
</dbReference>
<evidence type="ECO:0000256" key="3">
    <source>
        <dbReference type="SAM" id="SignalP"/>
    </source>
</evidence>
<comment type="caution">
    <text evidence="4">The sequence shown here is derived from an EMBL/GenBank/DDBJ whole genome shotgun (WGS) entry which is preliminary data.</text>
</comment>
<dbReference type="Proteomes" id="UP001617511">
    <property type="component" value="Unassembled WGS sequence"/>
</dbReference>
<evidence type="ECO:0000256" key="1">
    <source>
        <dbReference type="SAM" id="MobiDB-lite"/>
    </source>
</evidence>
<evidence type="ECO:0000256" key="2">
    <source>
        <dbReference type="SAM" id="Phobius"/>
    </source>
</evidence>
<evidence type="ECO:0000313" key="5">
    <source>
        <dbReference type="Proteomes" id="UP001617511"/>
    </source>
</evidence>